<keyword evidence="2" id="KW-1185">Reference proteome</keyword>
<dbReference type="EMBL" id="JACHMK010000001">
    <property type="protein sequence ID" value="MBB6334531.1"/>
    <property type="molecule type" value="Genomic_DNA"/>
</dbReference>
<comment type="caution">
    <text evidence="1">The sequence shown here is derived from an EMBL/GenBank/DDBJ whole genome shotgun (WGS) entry which is preliminary data.</text>
</comment>
<dbReference type="Proteomes" id="UP000617426">
    <property type="component" value="Unassembled WGS sequence"/>
</dbReference>
<gene>
    <name evidence="1" type="ORF">HD592_001096</name>
</gene>
<accession>A0A923E6L1</accession>
<evidence type="ECO:0000313" key="1">
    <source>
        <dbReference type="EMBL" id="MBB6334531.1"/>
    </source>
</evidence>
<proteinExistence type="predicted"/>
<reference evidence="1" key="1">
    <citation type="submission" date="2020-08" db="EMBL/GenBank/DDBJ databases">
        <title>Sequencing the genomes of 1000 actinobacteria strains.</title>
        <authorList>
            <person name="Klenk H.-P."/>
        </authorList>
    </citation>
    <scope>NUCLEOTIDE SEQUENCE</scope>
    <source>
        <strain evidence="1">DSM 10695</strain>
    </source>
</reference>
<name>A0A923E6L1_9ACTO</name>
<dbReference type="RefSeq" id="WP_184452425.1">
    <property type="nucleotide sequence ID" value="NZ_JACHMK010000001.1"/>
</dbReference>
<sequence length="110" mass="11923">MTPSSGALSPDVAASLGRVLLDHSRMLAKAARSTEESARALMSQKEVSVAFVEVTTDIEAMRNLYSEAISQARTQVRAFERSPHLHDPETHVQAVGQSESLSRGVVYNVV</sequence>
<organism evidence="1 2">
    <name type="scientific">Schaalia hyovaginalis</name>
    <dbReference type="NCBI Taxonomy" id="29316"/>
    <lineage>
        <taxon>Bacteria</taxon>
        <taxon>Bacillati</taxon>
        <taxon>Actinomycetota</taxon>
        <taxon>Actinomycetes</taxon>
        <taxon>Actinomycetales</taxon>
        <taxon>Actinomycetaceae</taxon>
        <taxon>Schaalia</taxon>
    </lineage>
</organism>
<dbReference type="AlphaFoldDB" id="A0A923E6L1"/>
<protein>
    <submittedName>
        <fullName evidence="1">Uncharacterized protein</fullName>
    </submittedName>
</protein>
<evidence type="ECO:0000313" key="2">
    <source>
        <dbReference type="Proteomes" id="UP000617426"/>
    </source>
</evidence>